<name>A0ACC1D9E5_9NEOP</name>
<keyword evidence="2" id="KW-1185">Reference proteome</keyword>
<gene>
    <name evidence="1" type="ORF">K1T71_003910</name>
</gene>
<evidence type="ECO:0000313" key="2">
    <source>
        <dbReference type="Proteomes" id="UP000824533"/>
    </source>
</evidence>
<proteinExistence type="predicted"/>
<dbReference type="EMBL" id="CM034392">
    <property type="protein sequence ID" value="KAJ0180506.1"/>
    <property type="molecule type" value="Genomic_DNA"/>
</dbReference>
<protein>
    <submittedName>
        <fullName evidence="1">Uncharacterized protein</fullName>
    </submittedName>
</protein>
<dbReference type="Proteomes" id="UP000824533">
    <property type="component" value="Linkage Group LG06"/>
</dbReference>
<sequence>MTAKESFENQYEDYSPEHSCNILNDSKDAISATFGNKLQNFGMSKLDQLLKMEKDIFYDGTVYTGSAGLAFYYLINSLKSENSHEILNRALDFINLDNLKGRRISFLCGDAGPLALATVISYKLGKRRPEHLPDYKNLTQRLINLISLLNDSPDELLYGKAGYLYALLFVNRHISGKEVIPANHIEKVINSILKSGKQLSSQMRSECPLLWQWHDKIYYGAAHGMAGILYILLQARLYINIIEFRSFIKPTLDWLLTKRYSSGNFQSSFESSSGDRLVQWCHGAPGFIPLCVLAHQIFEDDKYLKVALQCGDIVWERGLCTKGYSLCHGVGGNAYAFIQLYQATKKTVYLYRACCFTEWCCVERKGTELRRPDRPASLFEGLLGRIWLTDDIAHLHDARFPAFSL</sequence>
<reference evidence="1 2" key="1">
    <citation type="journal article" date="2021" name="Front. Genet.">
        <title>Chromosome-Level Genome Assembly Reveals Significant Gene Expansion in the Toll and IMD Signaling Pathways of Dendrolimus kikuchii.</title>
        <authorList>
            <person name="Zhou J."/>
            <person name="Wu P."/>
            <person name="Xiong Z."/>
            <person name="Liu N."/>
            <person name="Zhao N."/>
            <person name="Ji M."/>
            <person name="Qiu Y."/>
            <person name="Yang B."/>
        </authorList>
    </citation>
    <scope>NUCLEOTIDE SEQUENCE [LARGE SCALE GENOMIC DNA]</scope>
    <source>
        <strain evidence="1">Ann1</strain>
    </source>
</reference>
<accession>A0ACC1D9E5</accession>
<comment type="caution">
    <text evidence="1">The sequence shown here is derived from an EMBL/GenBank/DDBJ whole genome shotgun (WGS) entry which is preliminary data.</text>
</comment>
<evidence type="ECO:0000313" key="1">
    <source>
        <dbReference type="EMBL" id="KAJ0180506.1"/>
    </source>
</evidence>
<organism evidence="1 2">
    <name type="scientific">Dendrolimus kikuchii</name>
    <dbReference type="NCBI Taxonomy" id="765133"/>
    <lineage>
        <taxon>Eukaryota</taxon>
        <taxon>Metazoa</taxon>
        <taxon>Ecdysozoa</taxon>
        <taxon>Arthropoda</taxon>
        <taxon>Hexapoda</taxon>
        <taxon>Insecta</taxon>
        <taxon>Pterygota</taxon>
        <taxon>Neoptera</taxon>
        <taxon>Endopterygota</taxon>
        <taxon>Lepidoptera</taxon>
        <taxon>Glossata</taxon>
        <taxon>Ditrysia</taxon>
        <taxon>Bombycoidea</taxon>
        <taxon>Lasiocampidae</taxon>
        <taxon>Dendrolimus</taxon>
    </lineage>
</organism>